<feature type="compositionally biased region" description="Basic and acidic residues" evidence="2">
    <location>
        <begin position="200"/>
        <end position="237"/>
    </location>
</feature>
<reference evidence="3" key="1">
    <citation type="submission" date="2023-06" db="EMBL/GenBank/DDBJ databases">
        <authorList>
            <person name="Delattre M."/>
        </authorList>
    </citation>
    <scope>NUCLEOTIDE SEQUENCE</scope>
    <source>
        <strain evidence="3">AF72</strain>
    </source>
</reference>
<keyword evidence="1" id="KW-0547">Nucleotide-binding</keyword>
<feature type="compositionally biased region" description="Basic and acidic residues" evidence="2">
    <location>
        <begin position="161"/>
        <end position="193"/>
    </location>
</feature>
<feature type="region of interest" description="Disordered" evidence="2">
    <location>
        <begin position="161"/>
        <end position="237"/>
    </location>
</feature>
<evidence type="ECO:0000313" key="3">
    <source>
        <dbReference type="EMBL" id="CAJ0561686.1"/>
    </source>
</evidence>
<gene>
    <name evidence="3" type="ORF">MSPICULIGERA_LOCUS1900</name>
</gene>
<dbReference type="Proteomes" id="UP001177023">
    <property type="component" value="Unassembled WGS sequence"/>
</dbReference>
<feature type="non-terminal residue" evidence="3">
    <location>
        <position position="1"/>
    </location>
</feature>
<dbReference type="Gene3D" id="1.10.510.10">
    <property type="entry name" value="Transferase(Phosphotransferase) domain 1"/>
    <property type="match status" value="1"/>
</dbReference>
<comment type="caution">
    <text evidence="3">The sequence shown here is derived from an EMBL/GenBank/DDBJ whole genome shotgun (WGS) entry which is preliminary data.</text>
</comment>
<dbReference type="SUPFAM" id="SSF56112">
    <property type="entry name" value="Protein kinase-like (PK-like)"/>
    <property type="match status" value="1"/>
</dbReference>
<proteinExistence type="predicted"/>
<dbReference type="InterPro" id="IPR017441">
    <property type="entry name" value="Protein_kinase_ATP_BS"/>
</dbReference>
<dbReference type="EMBL" id="CATQJA010000578">
    <property type="protein sequence ID" value="CAJ0561686.1"/>
    <property type="molecule type" value="Genomic_DNA"/>
</dbReference>
<evidence type="ECO:0000256" key="2">
    <source>
        <dbReference type="SAM" id="MobiDB-lite"/>
    </source>
</evidence>
<dbReference type="AlphaFoldDB" id="A0AA36C7H0"/>
<evidence type="ECO:0000313" key="4">
    <source>
        <dbReference type="Proteomes" id="UP001177023"/>
    </source>
</evidence>
<keyword evidence="1" id="KW-0067">ATP-binding</keyword>
<accession>A0AA36C7H0</accession>
<dbReference type="GO" id="GO:0005524">
    <property type="term" value="F:ATP binding"/>
    <property type="evidence" value="ECO:0007669"/>
    <property type="project" value="UniProtKB-UniRule"/>
</dbReference>
<sequence>MGELVLLEPGRKVNEWVIEKKLGEGAFGAVYRCNNGKGDLFALKVEGKNEAIQLLKLEVYVLNDLGKAGGRHFCKIEDKDIREIGDAKRGVRMSELGLKQLFGGCPREYIDVLRVIDGAKFFDEPDYAKMYNLLRQGMRSTNAREYPYDWEEFLMRQMEEEKKKKEKGEGSAKAPKKEKNEEDKQAAEAKKQAILDQQEEDKKNKDKKKDDKKDDKKDEKKDEKKEDKKDEKKEDKK</sequence>
<dbReference type="InterPro" id="IPR011009">
    <property type="entry name" value="Kinase-like_dom_sf"/>
</dbReference>
<evidence type="ECO:0008006" key="5">
    <source>
        <dbReference type="Google" id="ProtNLM"/>
    </source>
</evidence>
<name>A0AA36C7H0_9BILA</name>
<protein>
    <recommendedName>
        <fullName evidence="5">Protein kinase domain-containing protein</fullName>
    </recommendedName>
</protein>
<keyword evidence="4" id="KW-1185">Reference proteome</keyword>
<evidence type="ECO:0000256" key="1">
    <source>
        <dbReference type="PROSITE-ProRule" id="PRU10141"/>
    </source>
</evidence>
<feature type="binding site" evidence="1">
    <location>
        <position position="44"/>
    </location>
    <ligand>
        <name>ATP</name>
        <dbReference type="ChEBI" id="CHEBI:30616"/>
    </ligand>
</feature>
<organism evidence="3 4">
    <name type="scientific">Mesorhabditis spiculigera</name>
    <dbReference type="NCBI Taxonomy" id="96644"/>
    <lineage>
        <taxon>Eukaryota</taxon>
        <taxon>Metazoa</taxon>
        <taxon>Ecdysozoa</taxon>
        <taxon>Nematoda</taxon>
        <taxon>Chromadorea</taxon>
        <taxon>Rhabditida</taxon>
        <taxon>Rhabditina</taxon>
        <taxon>Rhabditomorpha</taxon>
        <taxon>Rhabditoidea</taxon>
        <taxon>Rhabditidae</taxon>
        <taxon>Mesorhabditinae</taxon>
        <taxon>Mesorhabditis</taxon>
    </lineage>
</organism>
<dbReference type="Gene3D" id="3.30.200.20">
    <property type="entry name" value="Phosphorylase Kinase, domain 1"/>
    <property type="match status" value="1"/>
</dbReference>
<dbReference type="PROSITE" id="PS00107">
    <property type="entry name" value="PROTEIN_KINASE_ATP"/>
    <property type="match status" value="1"/>
</dbReference>